<keyword evidence="12" id="KW-1185">Reference proteome</keyword>
<keyword evidence="9" id="KW-0732">Signal</keyword>
<evidence type="ECO:0000256" key="1">
    <source>
        <dbReference type="ARBA" id="ARBA00000382"/>
    </source>
</evidence>
<keyword evidence="8" id="KW-0624">Polysaccharide degradation</keyword>
<keyword evidence="7" id="KW-0961">Cell wall biogenesis/degradation</keyword>
<gene>
    <name evidence="11" type="ORF">KAK11_11755</name>
</gene>
<evidence type="ECO:0000256" key="3">
    <source>
        <dbReference type="ARBA" id="ARBA00012780"/>
    </source>
</evidence>
<evidence type="ECO:0000259" key="10">
    <source>
        <dbReference type="Pfam" id="PF17652"/>
    </source>
</evidence>
<keyword evidence="4" id="KW-0378">Hydrolase</keyword>
<reference evidence="11 12" key="1">
    <citation type="submission" date="2021-04" db="EMBL/GenBank/DDBJ databases">
        <title>The genome sequence of type strain Ideonella paludis KCTC 32238.</title>
        <authorList>
            <person name="Liu Y."/>
        </authorList>
    </citation>
    <scope>NUCLEOTIDE SEQUENCE [LARGE SCALE GENOMIC DNA]</scope>
    <source>
        <strain evidence="11 12">KCTC 32238</strain>
    </source>
</reference>
<dbReference type="PROSITE" id="PS52008">
    <property type="entry name" value="GH81"/>
    <property type="match status" value="1"/>
</dbReference>
<dbReference type="Proteomes" id="UP000672097">
    <property type="component" value="Unassembled WGS sequence"/>
</dbReference>
<dbReference type="PANTHER" id="PTHR31983">
    <property type="entry name" value="ENDO-1,3(4)-BETA-GLUCANASE 1"/>
    <property type="match status" value="1"/>
</dbReference>
<sequence length="780" mass="85382">MHIHLASSRSAAEPMRRACSFSPLMACSVAIGAALLLWATPAAQAQAVKVGAGAYQAKPRGSDAPPPAALWRTDAMAKQAAPTNQWYSALVFAKEPEVLYAQPLTVKATTDGLEMAYPSQVVVPTERKDTEIHYPHTEPLRFSALGFKADRPKLARASDWAIDIAMGQGPDQFTATLAHGSPYVQMRLSRGDLGLALPTGATAQVAADDARQLHITVGVKRYAAFGPTGVRWESSGPGQWVARLPAGKGYLAAAALPDDTAASLSLVARHAYAFLTHTEVQWRYDPAASEVQADYRSRAEVMEGPDHGPLLALYPHHWFNNASLAGKLGPAYTTIRGPLKLLPGGQFSTRKPYHGFVPFWPKVDAGDKAAELADVMKTDQRNARRMMLEIGKGAYWQGKGLQRVVKLMDVVEQQGDTEGRDKLLKLVQGRFEEWLSGNDSKTYFHYDTRLGTVVAYPDEYFAVEQMNDHHFHYGYWIRAAAEVALRDPAWAAKERWGGMVEMLVADIATMERGGSRFPFVRNFDVYEGHSWASGVGLGPHGNNQESSSEAINAWIGLILWGEVTGNTALRDLGAFLYSTEVQAINHYWFDIHGLTLPKDYKNVEVSMVFGGRLAHNTWWTDEPRQIKGINLLPITTASAYLASSPSYVKKNLGALKGEMDLHASRGKRADPPDIWQDIFAKYMGLADPAAGLAQWNRWGAVELGDSRSHALHMLLGLRQWGAPDLSVKADTPLYAVFKQADGRKTYMAFNPGKAPLNVKFSDGKTLSVAPGSLAQSASQP</sequence>
<comment type="similarity">
    <text evidence="2">Belongs to the glycosyl hydrolase 81 family.</text>
</comment>
<dbReference type="InterPro" id="IPR005200">
    <property type="entry name" value="Endo-beta-glucanase"/>
</dbReference>
<organism evidence="11 12">
    <name type="scientific">Ideonella paludis</name>
    <dbReference type="NCBI Taxonomy" id="1233411"/>
    <lineage>
        <taxon>Bacteria</taxon>
        <taxon>Pseudomonadati</taxon>
        <taxon>Pseudomonadota</taxon>
        <taxon>Betaproteobacteria</taxon>
        <taxon>Burkholderiales</taxon>
        <taxon>Sphaerotilaceae</taxon>
        <taxon>Ideonella</taxon>
    </lineage>
</organism>
<evidence type="ECO:0000256" key="5">
    <source>
        <dbReference type="ARBA" id="ARBA00023277"/>
    </source>
</evidence>
<evidence type="ECO:0000256" key="8">
    <source>
        <dbReference type="ARBA" id="ARBA00023326"/>
    </source>
</evidence>
<name>A0ABS5DXY0_9BURK</name>
<feature type="domain" description="Glycosyl hydrolase family 81 C-terminal" evidence="10">
    <location>
        <begin position="371"/>
        <end position="696"/>
    </location>
</feature>
<evidence type="ECO:0000256" key="9">
    <source>
        <dbReference type="SAM" id="SignalP"/>
    </source>
</evidence>
<accession>A0ABS5DXY0</accession>
<dbReference type="RefSeq" id="WP_210809312.1">
    <property type="nucleotide sequence ID" value="NZ_JAGQDG010000004.1"/>
</dbReference>
<comment type="caution">
    <text evidence="11">The sequence shown here is derived from an EMBL/GenBank/DDBJ whole genome shotgun (WGS) entry which is preliminary data.</text>
</comment>
<evidence type="ECO:0000313" key="11">
    <source>
        <dbReference type="EMBL" id="MBQ0936003.1"/>
    </source>
</evidence>
<proteinExistence type="inferred from homology"/>
<dbReference type="Gene3D" id="2.70.98.30">
    <property type="entry name" value="Golgi alpha-mannosidase II, domain 4"/>
    <property type="match status" value="1"/>
</dbReference>
<dbReference type="EC" id="3.2.1.39" evidence="3"/>
<dbReference type="PANTHER" id="PTHR31983:SF0">
    <property type="entry name" value="GLUCAN ENDO-1,3-BETA-D-GLUCOSIDASE 2"/>
    <property type="match status" value="1"/>
</dbReference>
<dbReference type="InterPro" id="IPR040720">
    <property type="entry name" value="GH81_C"/>
</dbReference>
<evidence type="ECO:0000313" key="12">
    <source>
        <dbReference type="Proteomes" id="UP000672097"/>
    </source>
</evidence>
<evidence type="ECO:0000256" key="6">
    <source>
        <dbReference type="ARBA" id="ARBA00023295"/>
    </source>
</evidence>
<feature type="signal peptide" evidence="9">
    <location>
        <begin position="1"/>
        <end position="45"/>
    </location>
</feature>
<keyword evidence="5" id="KW-0119">Carbohydrate metabolism</keyword>
<evidence type="ECO:0000256" key="7">
    <source>
        <dbReference type="ARBA" id="ARBA00023316"/>
    </source>
</evidence>
<keyword evidence="6" id="KW-0326">Glycosidase</keyword>
<feature type="chain" id="PRO_5046858399" description="glucan endo-1,3-beta-D-glucosidase" evidence="9">
    <location>
        <begin position="46"/>
        <end position="780"/>
    </location>
</feature>
<comment type="catalytic activity">
    <reaction evidence="1">
        <text>Hydrolysis of (1-&gt;3)-beta-D-glucosidic linkages in (1-&gt;3)-beta-D-glucans.</text>
        <dbReference type="EC" id="3.2.1.39"/>
    </reaction>
</comment>
<evidence type="ECO:0000256" key="4">
    <source>
        <dbReference type="ARBA" id="ARBA00022801"/>
    </source>
</evidence>
<dbReference type="EMBL" id="JAGQDG010000004">
    <property type="protein sequence ID" value="MBQ0936003.1"/>
    <property type="molecule type" value="Genomic_DNA"/>
</dbReference>
<dbReference type="Pfam" id="PF17652">
    <property type="entry name" value="Glyco_hydro81C"/>
    <property type="match status" value="1"/>
</dbReference>
<protein>
    <recommendedName>
        <fullName evidence="3">glucan endo-1,3-beta-D-glucosidase</fullName>
        <ecNumber evidence="3">3.2.1.39</ecNumber>
    </recommendedName>
</protein>
<evidence type="ECO:0000256" key="2">
    <source>
        <dbReference type="ARBA" id="ARBA00010730"/>
    </source>
</evidence>